<keyword evidence="5" id="KW-0378">Hydrolase</keyword>
<evidence type="ECO:0000256" key="3">
    <source>
        <dbReference type="ARBA" id="ARBA00014212"/>
    </source>
</evidence>
<dbReference type="AlphaFoldDB" id="A0A2J7QLI1"/>
<evidence type="ECO:0000256" key="8">
    <source>
        <dbReference type="ARBA" id="ARBA00031934"/>
    </source>
</evidence>
<name>A0A2J7QLI1_9NEOP</name>
<dbReference type="GO" id="GO:0005764">
    <property type="term" value="C:lysosome"/>
    <property type="evidence" value="ECO:0007669"/>
    <property type="project" value="TreeGrafter"/>
</dbReference>
<keyword evidence="6" id="KW-1015">Disulfide bond</keyword>
<evidence type="ECO:0000256" key="4">
    <source>
        <dbReference type="ARBA" id="ARBA00022729"/>
    </source>
</evidence>
<proteinExistence type="inferred from homology"/>
<dbReference type="SUPFAM" id="SSF53474">
    <property type="entry name" value="alpha/beta-Hydrolases"/>
    <property type="match status" value="1"/>
</dbReference>
<dbReference type="OrthoDB" id="10263094at2759"/>
<dbReference type="PANTHER" id="PTHR11247">
    <property type="entry name" value="PALMITOYL-PROTEIN THIOESTERASE/DOLICHYLDIPHOSPHATASE 1"/>
    <property type="match status" value="1"/>
</dbReference>
<keyword evidence="4 9" id="KW-0732">Signal</keyword>
<protein>
    <recommendedName>
        <fullName evidence="3">Palmitoyl-protein thioesterase 1</fullName>
        <ecNumber evidence="2">3.1.2.22</ecNumber>
    </recommendedName>
    <alternativeName>
        <fullName evidence="8">Palmitoyl-protein hydrolase 1</fullName>
    </alternativeName>
</protein>
<comment type="similarity">
    <text evidence="1">Belongs to the palmitoyl-protein thioesterase family.</text>
</comment>
<evidence type="ECO:0000256" key="1">
    <source>
        <dbReference type="ARBA" id="ARBA00010758"/>
    </source>
</evidence>
<organism evidence="10 11">
    <name type="scientific">Cryptotermes secundus</name>
    <dbReference type="NCBI Taxonomy" id="105785"/>
    <lineage>
        <taxon>Eukaryota</taxon>
        <taxon>Metazoa</taxon>
        <taxon>Ecdysozoa</taxon>
        <taxon>Arthropoda</taxon>
        <taxon>Hexapoda</taxon>
        <taxon>Insecta</taxon>
        <taxon>Pterygota</taxon>
        <taxon>Neoptera</taxon>
        <taxon>Polyneoptera</taxon>
        <taxon>Dictyoptera</taxon>
        <taxon>Blattodea</taxon>
        <taxon>Blattoidea</taxon>
        <taxon>Termitoidae</taxon>
        <taxon>Kalotermitidae</taxon>
        <taxon>Cryptotermitinae</taxon>
        <taxon>Cryptotermes</taxon>
    </lineage>
</organism>
<evidence type="ECO:0000256" key="7">
    <source>
        <dbReference type="ARBA" id="ARBA00023180"/>
    </source>
</evidence>
<keyword evidence="7" id="KW-0325">Glycoprotein</keyword>
<dbReference type="Pfam" id="PF02089">
    <property type="entry name" value="Palm_thioest"/>
    <property type="match status" value="2"/>
</dbReference>
<keyword evidence="11" id="KW-1185">Reference proteome</keyword>
<evidence type="ECO:0000256" key="2">
    <source>
        <dbReference type="ARBA" id="ARBA00012423"/>
    </source>
</evidence>
<evidence type="ECO:0000256" key="6">
    <source>
        <dbReference type="ARBA" id="ARBA00023157"/>
    </source>
</evidence>
<dbReference type="EC" id="3.1.2.22" evidence="2"/>
<sequence>MKEMWLVILVLWCFSSSSSVLCTTPKPVVMWHGMGDFCCNPLSLGRVKSVIEDSVPGIYVKSLKIGSSVVEDIENGFFLNANKQVEEVCKQLASDPELKDGYNALGFSQGGQFFWVQNGLVQAEYWHDPLNEEEYRSHSIFLADINNEIAKNKTYIKNLLKLKNFVLVKFNNDTIVEPIETEWFGFYKPGQSSEVITLQESELYVKDRLGLQQMDKLGKLKFLAVYGDHLQFDEDWFIQNIVDKYLK</sequence>
<dbReference type="PANTHER" id="PTHR11247:SF8">
    <property type="entry name" value="PALMITOYL-PROTEIN THIOESTERASE 1"/>
    <property type="match status" value="1"/>
</dbReference>
<dbReference type="Gene3D" id="3.40.50.1820">
    <property type="entry name" value="alpha/beta hydrolase"/>
    <property type="match status" value="2"/>
</dbReference>
<evidence type="ECO:0000313" key="11">
    <source>
        <dbReference type="Proteomes" id="UP000235965"/>
    </source>
</evidence>
<feature type="chain" id="PRO_5014418075" description="Palmitoyl-protein thioesterase 1" evidence="9">
    <location>
        <begin position="23"/>
        <end position="247"/>
    </location>
</feature>
<comment type="caution">
    <text evidence="10">The sequence shown here is derived from an EMBL/GenBank/DDBJ whole genome shotgun (WGS) entry which is preliminary data.</text>
</comment>
<evidence type="ECO:0000256" key="9">
    <source>
        <dbReference type="SAM" id="SignalP"/>
    </source>
</evidence>
<dbReference type="GO" id="GO:0008474">
    <property type="term" value="F:palmitoyl-(protein) hydrolase activity"/>
    <property type="evidence" value="ECO:0007669"/>
    <property type="project" value="UniProtKB-EC"/>
</dbReference>
<dbReference type="InterPro" id="IPR002472">
    <property type="entry name" value="Palm_thioest"/>
</dbReference>
<dbReference type="InterPro" id="IPR029058">
    <property type="entry name" value="AB_hydrolase_fold"/>
</dbReference>
<reference evidence="10" key="1">
    <citation type="submission" date="2017-12" db="EMBL/GenBank/DDBJ databases">
        <title>Hemimetabolous genomes reveal molecular basis of termite eusociality.</title>
        <authorList>
            <person name="Harrison M.C."/>
            <person name="Jongepier E."/>
            <person name="Robertson H.M."/>
            <person name="Arning N."/>
            <person name="Bitard-Feildel T."/>
            <person name="Chao H."/>
            <person name="Childers C.P."/>
            <person name="Dinh H."/>
            <person name="Doddapaneni H."/>
            <person name="Dugan S."/>
            <person name="Gowin J."/>
            <person name="Greiner C."/>
            <person name="Han Y."/>
            <person name="Hu H."/>
            <person name="Hughes D.S.T."/>
            <person name="Huylmans A.-K."/>
            <person name="Kemena C."/>
            <person name="Kremer L.P.M."/>
            <person name="Lee S.L."/>
            <person name="Lopez-Ezquerra A."/>
            <person name="Mallet L."/>
            <person name="Monroy-Kuhn J.M."/>
            <person name="Moser A."/>
            <person name="Murali S.C."/>
            <person name="Muzny D.M."/>
            <person name="Otani S."/>
            <person name="Piulachs M.-D."/>
            <person name="Poelchau M."/>
            <person name="Qu J."/>
            <person name="Schaub F."/>
            <person name="Wada-Katsumata A."/>
            <person name="Worley K.C."/>
            <person name="Xie Q."/>
            <person name="Ylla G."/>
            <person name="Poulsen M."/>
            <person name="Gibbs R.A."/>
            <person name="Schal C."/>
            <person name="Richards S."/>
            <person name="Belles X."/>
            <person name="Korb J."/>
            <person name="Bornberg-Bauer E."/>
        </authorList>
    </citation>
    <scope>NUCLEOTIDE SEQUENCE [LARGE SCALE GENOMIC DNA]</scope>
    <source>
        <tissue evidence="10">Whole body</tissue>
    </source>
</reference>
<accession>A0A2J7QLI1</accession>
<dbReference type="PRINTS" id="PR00414">
    <property type="entry name" value="PPTHIESTRASE"/>
</dbReference>
<gene>
    <name evidence="10" type="ORF">B7P43_G04532</name>
</gene>
<evidence type="ECO:0000256" key="5">
    <source>
        <dbReference type="ARBA" id="ARBA00022801"/>
    </source>
</evidence>
<feature type="signal peptide" evidence="9">
    <location>
        <begin position="1"/>
        <end position="22"/>
    </location>
</feature>
<dbReference type="Proteomes" id="UP000235965">
    <property type="component" value="Unassembled WGS sequence"/>
</dbReference>
<evidence type="ECO:0000313" key="10">
    <source>
        <dbReference type="EMBL" id="PNF29441.1"/>
    </source>
</evidence>
<dbReference type="EMBL" id="NEVH01013243">
    <property type="protein sequence ID" value="PNF29441.1"/>
    <property type="molecule type" value="Genomic_DNA"/>
</dbReference>
<dbReference type="GO" id="GO:0006898">
    <property type="term" value="P:receptor-mediated endocytosis"/>
    <property type="evidence" value="ECO:0007669"/>
    <property type="project" value="TreeGrafter"/>
</dbReference>